<dbReference type="AlphaFoldDB" id="A0A6C0B0G8"/>
<feature type="compositionally biased region" description="Polar residues" evidence="2">
    <location>
        <begin position="12"/>
        <end position="25"/>
    </location>
</feature>
<feature type="compositionally biased region" description="Basic residues" evidence="2">
    <location>
        <begin position="184"/>
        <end position="227"/>
    </location>
</feature>
<feature type="region of interest" description="Disordered" evidence="2">
    <location>
        <begin position="1"/>
        <end position="36"/>
    </location>
</feature>
<feature type="region of interest" description="Disordered" evidence="2">
    <location>
        <begin position="180"/>
        <end position="227"/>
    </location>
</feature>
<proteinExistence type="predicted"/>
<accession>A0A6C0B0G8</accession>
<organism evidence="3">
    <name type="scientific">viral metagenome</name>
    <dbReference type="NCBI Taxonomy" id="1070528"/>
    <lineage>
        <taxon>unclassified sequences</taxon>
        <taxon>metagenomes</taxon>
        <taxon>organismal metagenomes</taxon>
    </lineage>
</organism>
<keyword evidence="1" id="KW-0175">Coiled coil</keyword>
<dbReference type="EMBL" id="MN739044">
    <property type="protein sequence ID" value="QHS85530.1"/>
    <property type="molecule type" value="Genomic_DNA"/>
</dbReference>
<protein>
    <submittedName>
        <fullName evidence="3">Uncharacterized protein</fullName>
    </submittedName>
</protein>
<sequence>MSKLPPPDSFESIGSNESGATTVESKGSGDDGEADREQIIREIAELDIENKELDIQINIARVLLTIKENEAPGEMMSLTNATKGAELTLKALDDGEQEFAQLDILQGAFSNLQRKKEELIANKIASVSKAPTNVLEQERTDLEVTTEEKRRMLDEIVQQSEDATKPEVMFKKHGAKNLFDRLGGRRRRTTLRKKGKGKGKGKKSMRRKGRKTVKRRKTNRRRRTMQK</sequence>
<evidence type="ECO:0000256" key="1">
    <source>
        <dbReference type="SAM" id="Coils"/>
    </source>
</evidence>
<feature type="coiled-coil region" evidence="1">
    <location>
        <begin position="102"/>
        <end position="155"/>
    </location>
</feature>
<evidence type="ECO:0000313" key="3">
    <source>
        <dbReference type="EMBL" id="QHS85530.1"/>
    </source>
</evidence>
<name>A0A6C0B0G8_9ZZZZ</name>
<evidence type="ECO:0000256" key="2">
    <source>
        <dbReference type="SAM" id="MobiDB-lite"/>
    </source>
</evidence>
<reference evidence="3" key="1">
    <citation type="journal article" date="2020" name="Nature">
        <title>Giant virus diversity and host interactions through global metagenomics.</title>
        <authorList>
            <person name="Schulz F."/>
            <person name="Roux S."/>
            <person name="Paez-Espino D."/>
            <person name="Jungbluth S."/>
            <person name="Walsh D.A."/>
            <person name="Denef V.J."/>
            <person name="McMahon K.D."/>
            <person name="Konstantinidis K.T."/>
            <person name="Eloe-Fadrosh E.A."/>
            <person name="Kyrpides N.C."/>
            <person name="Woyke T."/>
        </authorList>
    </citation>
    <scope>NUCLEOTIDE SEQUENCE</scope>
    <source>
        <strain evidence="3">GVMAG-M-3300009182-78</strain>
    </source>
</reference>